<reference evidence="3" key="1">
    <citation type="submission" date="2019-06" db="EMBL/GenBank/DDBJ databases">
        <authorList>
            <person name="Broberg M."/>
        </authorList>
    </citation>
    <scope>NUCLEOTIDE SEQUENCE [LARGE SCALE GENOMIC DNA]</scope>
</reference>
<comment type="caution">
    <text evidence="2">The sequence shown here is derived from an EMBL/GenBank/DDBJ whole genome shotgun (WGS) entry which is preliminary data.</text>
</comment>
<gene>
    <name evidence="2" type="ORF">CSOL1703_00016294</name>
</gene>
<reference evidence="2 3" key="2">
    <citation type="submission" date="2021-10" db="EMBL/GenBank/DDBJ databases">
        <authorList>
            <person name="Piombo E."/>
        </authorList>
    </citation>
    <scope>NUCLEOTIDE SEQUENCE [LARGE SCALE GENOMIC DNA]</scope>
</reference>
<dbReference type="OrthoDB" id="10400776at2759"/>
<name>A0A9N9Z2T9_9HYPO</name>
<protein>
    <submittedName>
        <fullName evidence="2">Uncharacterized protein</fullName>
    </submittedName>
</protein>
<evidence type="ECO:0000313" key="3">
    <source>
        <dbReference type="Proteomes" id="UP000775872"/>
    </source>
</evidence>
<keyword evidence="3" id="KW-1185">Reference proteome</keyword>
<dbReference type="EMBL" id="CABFOC020000034">
    <property type="protein sequence ID" value="CAH0048042.1"/>
    <property type="molecule type" value="Genomic_DNA"/>
</dbReference>
<evidence type="ECO:0000313" key="2">
    <source>
        <dbReference type="EMBL" id="CAH0048042.1"/>
    </source>
</evidence>
<organism evidence="2 3">
    <name type="scientific">Clonostachys solani</name>
    <dbReference type="NCBI Taxonomy" id="160281"/>
    <lineage>
        <taxon>Eukaryota</taxon>
        <taxon>Fungi</taxon>
        <taxon>Dikarya</taxon>
        <taxon>Ascomycota</taxon>
        <taxon>Pezizomycotina</taxon>
        <taxon>Sordariomycetes</taxon>
        <taxon>Hypocreomycetidae</taxon>
        <taxon>Hypocreales</taxon>
        <taxon>Bionectriaceae</taxon>
        <taxon>Clonostachys</taxon>
    </lineage>
</organism>
<evidence type="ECO:0000256" key="1">
    <source>
        <dbReference type="SAM" id="MobiDB-lite"/>
    </source>
</evidence>
<feature type="region of interest" description="Disordered" evidence="1">
    <location>
        <begin position="1"/>
        <end position="93"/>
    </location>
</feature>
<sequence length="93" mass="10425">MAEVEWAGRSNKAARRIEEKGSPQGRANYKPQRDYSDPSHFGLLPVTPYQGVERGAGRERDDGARMRVRRYLLRPPALTDGGSDQGRKAKVEV</sequence>
<dbReference type="Proteomes" id="UP000775872">
    <property type="component" value="Unassembled WGS sequence"/>
</dbReference>
<feature type="compositionally biased region" description="Basic and acidic residues" evidence="1">
    <location>
        <begin position="55"/>
        <end position="65"/>
    </location>
</feature>
<proteinExistence type="predicted"/>
<accession>A0A9N9Z2T9</accession>
<dbReference type="AlphaFoldDB" id="A0A9N9Z2T9"/>